<organism evidence="1 2">
    <name type="scientific">Polarella glacialis</name>
    <name type="common">Dinoflagellate</name>
    <dbReference type="NCBI Taxonomy" id="89957"/>
    <lineage>
        <taxon>Eukaryota</taxon>
        <taxon>Sar</taxon>
        <taxon>Alveolata</taxon>
        <taxon>Dinophyceae</taxon>
        <taxon>Suessiales</taxon>
        <taxon>Suessiaceae</taxon>
        <taxon>Polarella</taxon>
    </lineage>
</organism>
<sequence length="279" mass="29744">MLTCLSGFLAGAGIGAYNARELLPCLDGTLQVTCQKAKSQGCDCGPPVQKAKEAAENAKQAVEKALGRGPKPSPAAACFRTFQPPPEGCVGWGLDTLPHHAIHFTQLVAGSAAAVAVAKILTEAVCVEDAVGSADLQLGTAVLAAQRTQPDLFAERLALLKEELAPSHLGPLKDSSHLQAAVEGNVKVLSEHDPQLREALEADKAALGKDAKADAAFRLYTQTLLAFDPGPEIRPVEPFQLQHLVSALNSTLQHLGDWRSEQWLVMMRRSFDGFWSLKP</sequence>
<reference evidence="1" key="1">
    <citation type="submission" date="2021-02" db="EMBL/GenBank/DDBJ databases">
        <authorList>
            <person name="Dougan E. K."/>
            <person name="Rhodes N."/>
            <person name="Thang M."/>
            <person name="Chan C."/>
        </authorList>
    </citation>
    <scope>NUCLEOTIDE SEQUENCE</scope>
</reference>
<protein>
    <submittedName>
        <fullName evidence="1">Uncharacterized protein</fullName>
    </submittedName>
</protein>
<evidence type="ECO:0000313" key="2">
    <source>
        <dbReference type="Proteomes" id="UP000626109"/>
    </source>
</evidence>
<gene>
    <name evidence="1" type="ORF">PGLA2088_LOCUS13385</name>
</gene>
<accession>A0A813IWT7</accession>
<dbReference type="Proteomes" id="UP000626109">
    <property type="component" value="Unassembled WGS sequence"/>
</dbReference>
<name>A0A813IWT7_POLGL</name>
<dbReference type="EMBL" id="CAJNNW010016008">
    <property type="protein sequence ID" value="CAE8658318.1"/>
    <property type="molecule type" value="Genomic_DNA"/>
</dbReference>
<proteinExistence type="predicted"/>
<dbReference type="AlphaFoldDB" id="A0A813IWT7"/>
<evidence type="ECO:0000313" key="1">
    <source>
        <dbReference type="EMBL" id="CAE8658318.1"/>
    </source>
</evidence>
<comment type="caution">
    <text evidence="1">The sequence shown here is derived from an EMBL/GenBank/DDBJ whole genome shotgun (WGS) entry which is preliminary data.</text>
</comment>